<gene>
    <name evidence="3" type="primary">LOC113700724</name>
</gene>
<dbReference type="GeneID" id="113700724"/>
<evidence type="ECO:0000313" key="2">
    <source>
        <dbReference type="Proteomes" id="UP001652660"/>
    </source>
</evidence>
<dbReference type="PROSITE" id="PS50879">
    <property type="entry name" value="RNASE_H_1"/>
    <property type="match status" value="1"/>
</dbReference>
<accession>A0A6P6TH80</accession>
<keyword evidence="2" id="KW-1185">Reference proteome</keyword>
<dbReference type="CDD" id="cd06222">
    <property type="entry name" value="RNase_H_like"/>
    <property type="match status" value="1"/>
</dbReference>
<dbReference type="GO" id="GO:0004523">
    <property type="term" value="F:RNA-DNA hybrid ribonuclease activity"/>
    <property type="evidence" value="ECO:0007669"/>
    <property type="project" value="InterPro"/>
</dbReference>
<dbReference type="InterPro" id="IPR026960">
    <property type="entry name" value="RVT-Znf"/>
</dbReference>
<protein>
    <recommendedName>
        <fullName evidence="1">RNase H type-1 domain-containing protein</fullName>
    </recommendedName>
</protein>
<reference evidence="2" key="1">
    <citation type="journal article" date="2025" name="Foods">
        <title>Unveiling the Microbial Signatures of Arabica Coffee Cherries: Insights into Ripeness Specific Diversity, Functional Traits, and Implications for Quality and Safety.</title>
        <authorList>
            <consortium name="RefSeq"/>
            <person name="Tenea G.N."/>
            <person name="Cifuentes V."/>
            <person name="Reyes P."/>
            <person name="Cevallos-Vallejos M."/>
        </authorList>
    </citation>
    <scope>NUCLEOTIDE SEQUENCE [LARGE SCALE GENOMIC DNA]</scope>
</reference>
<dbReference type="RefSeq" id="XP_027076981.1">
    <property type="nucleotide sequence ID" value="XM_027221180.2"/>
</dbReference>
<dbReference type="SUPFAM" id="SSF53098">
    <property type="entry name" value="Ribonuclease H-like"/>
    <property type="match status" value="1"/>
</dbReference>
<dbReference type="PANTHER" id="PTHR47723:SF19">
    <property type="entry name" value="POLYNUCLEOTIDYL TRANSFERASE, RIBONUCLEASE H-LIKE SUPERFAMILY PROTEIN"/>
    <property type="match status" value="1"/>
</dbReference>
<reference evidence="3" key="2">
    <citation type="submission" date="2025-08" db="UniProtKB">
        <authorList>
            <consortium name="RefSeq"/>
        </authorList>
    </citation>
    <scope>IDENTIFICATION</scope>
    <source>
        <tissue evidence="3">Leaves</tissue>
    </source>
</reference>
<dbReference type="Pfam" id="PF13966">
    <property type="entry name" value="zf-RVT"/>
    <property type="match status" value="1"/>
</dbReference>
<dbReference type="InterPro" id="IPR002156">
    <property type="entry name" value="RNaseH_domain"/>
</dbReference>
<dbReference type="Proteomes" id="UP001652660">
    <property type="component" value="Chromosome 4c"/>
</dbReference>
<feature type="domain" description="RNase H type-1" evidence="1">
    <location>
        <begin position="186"/>
        <end position="314"/>
    </location>
</feature>
<dbReference type="OrthoDB" id="1301749at2759"/>
<dbReference type="Gene3D" id="3.30.420.10">
    <property type="entry name" value="Ribonuclease H-like superfamily/Ribonuclease H"/>
    <property type="match status" value="1"/>
</dbReference>
<sequence length="355" mass="40619">MVFDSIWHPQIPLKISFFMLRLLLQRLPLPDRLRKLGLHLPSKCLCCDSASEESIEHLFSKGHIASTVWNYFGASCGLTFPGSSIRSCIVGWWLHSYDSEIQRLIGRILPTIVCWQIWKARNKALFEDVHMRSPAICLAISLEIQTIVEIHFKQVFKAHSFYHLYDWPYSSHTYVTYKLVRWEPKETGRFTLNTDGCSKGNPGLGGGGGVLRDSHGIPLIGFSAYLGETTCLSAEARALLIGIQTCIHRGFENLYIQSDSLVLIGILQKRIHCPWKIRREIRQIWQFVEDPDRFAHCYREANTVADALSNVGVSHPEHQLKLYDSFHLFPTMARGAIRLDRLGMPSIRKIKRMKG</sequence>
<dbReference type="Pfam" id="PF13456">
    <property type="entry name" value="RVT_3"/>
    <property type="match status" value="1"/>
</dbReference>
<dbReference type="GO" id="GO:0003676">
    <property type="term" value="F:nucleic acid binding"/>
    <property type="evidence" value="ECO:0007669"/>
    <property type="project" value="InterPro"/>
</dbReference>
<dbReference type="InterPro" id="IPR036397">
    <property type="entry name" value="RNaseH_sf"/>
</dbReference>
<name>A0A6P6TH80_COFAR</name>
<dbReference type="InterPro" id="IPR053151">
    <property type="entry name" value="RNase_H-like"/>
</dbReference>
<dbReference type="AlphaFoldDB" id="A0A6P6TH80"/>
<dbReference type="PANTHER" id="PTHR47723">
    <property type="entry name" value="OS05G0353850 PROTEIN"/>
    <property type="match status" value="1"/>
</dbReference>
<evidence type="ECO:0000259" key="1">
    <source>
        <dbReference type="PROSITE" id="PS50879"/>
    </source>
</evidence>
<dbReference type="InterPro" id="IPR044730">
    <property type="entry name" value="RNase_H-like_dom_plant"/>
</dbReference>
<organism evidence="2 3">
    <name type="scientific">Coffea arabica</name>
    <name type="common">Arabian coffee</name>
    <dbReference type="NCBI Taxonomy" id="13443"/>
    <lineage>
        <taxon>Eukaryota</taxon>
        <taxon>Viridiplantae</taxon>
        <taxon>Streptophyta</taxon>
        <taxon>Embryophyta</taxon>
        <taxon>Tracheophyta</taxon>
        <taxon>Spermatophyta</taxon>
        <taxon>Magnoliopsida</taxon>
        <taxon>eudicotyledons</taxon>
        <taxon>Gunneridae</taxon>
        <taxon>Pentapetalae</taxon>
        <taxon>asterids</taxon>
        <taxon>lamiids</taxon>
        <taxon>Gentianales</taxon>
        <taxon>Rubiaceae</taxon>
        <taxon>Ixoroideae</taxon>
        <taxon>Gardenieae complex</taxon>
        <taxon>Bertiereae - Coffeeae clade</taxon>
        <taxon>Coffeeae</taxon>
        <taxon>Coffea</taxon>
    </lineage>
</organism>
<evidence type="ECO:0000313" key="3">
    <source>
        <dbReference type="RefSeq" id="XP_027076981.1"/>
    </source>
</evidence>
<proteinExistence type="predicted"/>
<dbReference type="InterPro" id="IPR012337">
    <property type="entry name" value="RNaseH-like_sf"/>
</dbReference>